<organism evidence="2 3">
    <name type="scientific">Carpediemonas membranifera</name>
    <dbReference type="NCBI Taxonomy" id="201153"/>
    <lineage>
        <taxon>Eukaryota</taxon>
        <taxon>Metamonada</taxon>
        <taxon>Carpediemonas-like organisms</taxon>
        <taxon>Carpediemonas</taxon>
    </lineage>
</organism>
<evidence type="ECO:0000313" key="3">
    <source>
        <dbReference type="Proteomes" id="UP000717585"/>
    </source>
</evidence>
<dbReference type="AlphaFoldDB" id="A0A8J6E308"/>
<feature type="compositionally biased region" description="Basic and acidic residues" evidence="1">
    <location>
        <begin position="8"/>
        <end position="25"/>
    </location>
</feature>
<comment type="caution">
    <text evidence="2">The sequence shown here is derived from an EMBL/GenBank/DDBJ whole genome shotgun (WGS) entry which is preliminary data.</text>
</comment>
<feature type="region of interest" description="Disordered" evidence="1">
    <location>
        <begin position="1"/>
        <end position="25"/>
    </location>
</feature>
<dbReference type="InterPro" id="IPR000408">
    <property type="entry name" value="Reg_chr_condens"/>
</dbReference>
<dbReference type="EMBL" id="JAHDYR010000012">
    <property type="protein sequence ID" value="KAG9394991.1"/>
    <property type="molecule type" value="Genomic_DNA"/>
</dbReference>
<keyword evidence="3" id="KW-1185">Reference proteome</keyword>
<dbReference type="OrthoDB" id="10256179at2759"/>
<dbReference type="SUPFAM" id="SSF50985">
    <property type="entry name" value="RCC1/BLIP-II"/>
    <property type="match status" value="1"/>
</dbReference>
<reference evidence="2" key="1">
    <citation type="submission" date="2021-05" db="EMBL/GenBank/DDBJ databases">
        <title>A free-living protist that lacks canonical eukaryotic 1 DNA replication and segregation systems.</title>
        <authorList>
            <person name="Salas-Leiva D.E."/>
            <person name="Tromer E.C."/>
            <person name="Curtis B.A."/>
            <person name="Jerlstrom-Hultqvist J."/>
            <person name="Kolisko M."/>
            <person name="Yi Z."/>
            <person name="Salas-Leiva J.S."/>
            <person name="Gallot-Lavallee L."/>
            <person name="Kops G.J.P.L."/>
            <person name="Archibald J.M."/>
            <person name="Simpson A.G.B."/>
            <person name="Roger A.J."/>
        </authorList>
    </citation>
    <scope>NUCLEOTIDE SEQUENCE</scope>
    <source>
        <strain evidence="2">BICM</strain>
    </source>
</reference>
<protein>
    <submittedName>
        <fullName evidence="2">Regulator of chromosome condensation (RCC1) repeat</fullName>
    </submittedName>
</protein>
<evidence type="ECO:0000313" key="2">
    <source>
        <dbReference type="EMBL" id="KAG9394991.1"/>
    </source>
</evidence>
<dbReference type="Proteomes" id="UP000717585">
    <property type="component" value="Unassembled WGS sequence"/>
</dbReference>
<accession>A0A8J6E308</accession>
<dbReference type="Gene3D" id="2.130.10.30">
    <property type="entry name" value="Regulator of chromosome condensation 1/beta-lactamase-inhibitor protein II"/>
    <property type="match status" value="1"/>
</dbReference>
<dbReference type="Pfam" id="PF00415">
    <property type="entry name" value="RCC1"/>
    <property type="match status" value="1"/>
</dbReference>
<sequence>MQDTTRGSNEHELEHGQHNQTEPRTDLRFCHDSAVDALNTLHRTTQSLSHLYTAPEPADDIIEAVTHISSAAQELVLYIERTSGLIASVQNSLLDIGAELVPLLDVSLEVTETLPGDIPRILRSIIHDIERSTCRHIVPHPVTMLDIVGLAEGLDRVRARLADIRPSTARADRALRNTVDDGTRRLGVVLQSLAGRPALSMGIPIHDAPLPERLYTLLQGTLFAALVAGGASPELERGSPANGFFFLCKKFYFVQQVASREAIPWDGSYASYNGRLFHMEYVPDSEQTLEDLVAWSWQRMPPIHRIHVEEGVTVGISALGLYAWGNNSHGQLGLGLTDPTVTRPSRVSFPDCDDVAEYEASLPCWHKDELAIDVKMTGDMVFVRTPVGVVGAGRNTGGALGVGIPQSTVRTMCIPTFRMVPLPITFTLTSLETTDDGPDPVLTLCQGRRRLVCGTNAFGCLGLGHSSRLSVFAELPFPVADMYSNGIFSFFHSAGRILVAGRLTGLPLPREIAGYTGLQPIELPFPWPITHFGGDFHSFLYCRRENGMWYAIGANSTGALGVWGEAVADWVQVPLRGITEIMSTGTQTYFRTSDGLFAAGLADGLGIDETDETVVIPTGTYGGIVPHPAPVVRDVALPLPLLMWDMRAHREVARGVNE</sequence>
<name>A0A8J6E308_9EUKA</name>
<evidence type="ECO:0000256" key="1">
    <source>
        <dbReference type="SAM" id="MobiDB-lite"/>
    </source>
</evidence>
<dbReference type="InterPro" id="IPR009091">
    <property type="entry name" value="RCC1/BLIP-II"/>
</dbReference>
<gene>
    <name evidence="2" type="ORF">J8273_0199</name>
</gene>
<proteinExistence type="predicted"/>